<dbReference type="STRING" id="1150368.SAMN02927921_04096"/>
<accession>A0A1K1RWN4</accession>
<evidence type="ECO:0000313" key="3">
    <source>
        <dbReference type="Proteomes" id="UP000182248"/>
    </source>
</evidence>
<evidence type="ECO:0000313" key="2">
    <source>
        <dbReference type="EMBL" id="SFW76236.1"/>
    </source>
</evidence>
<proteinExistence type="predicted"/>
<dbReference type="Pfam" id="PF19404">
    <property type="entry name" value="DUF5977"/>
    <property type="match status" value="3"/>
</dbReference>
<feature type="domain" description="DUF5977" evidence="1">
    <location>
        <begin position="1164"/>
        <end position="1227"/>
    </location>
</feature>
<dbReference type="Proteomes" id="UP000182248">
    <property type="component" value="Unassembled WGS sequence"/>
</dbReference>
<evidence type="ECO:0000259" key="1">
    <source>
        <dbReference type="Pfam" id="PF19404"/>
    </source>
</evidence>
<dbReference type="InterPro" id="IPR046020">
    <property type="entry name" value="DUF5977"/>
</dbReference>
<protein>
    <recommendedName>
        <fullName evidence="1">DUF5977 domain-containing protein</fullName>
    </recommendedName>
</protein>
<feature type="domain" description="DUF5977" evidence="1">
    <location>
        <begin position="1035"/>
        <end position="1097"/>
    </location>
</feature>
<feature type="domain" description="DUF5977" evidence="1">
    <location>
        <begin position="1099"/>
        <end position="1162"/>
    </location>
</feature>
<reference evidence="2 3" key="1">
    <citation type="submission" date="2016-11" db="EMBL/GenBank/DDBJ databases">
        <authorList>
            <person name="Jaros S."/>
            <person name="Januszkiewicz K."/>
            <person name="Wedrychowicz H."/>
        </authorList>
    </citation>
    <scope>NUCLEOTIDE SEQUENCE [LARGE SCALE GENOMIC DNA]</scope>
    <source>
        <strain evidence="2 3">CGMCC 1.12145</strain>
    </source>
</reference>
<organism evidence="2 3">
    <name type="scientific">Sinomicrobium oceani</name>
    <dbReference type="NCBI Taxonomy" id="1150368"/>
    <lineage>
        <taxon>Bacteria</taxon>
        <taxon>Pseudomonadati</taxon>
        <taxon>Bacteroidota</taxon>
        <taxon>Flavobacteriia</taxon>
        <taxon>Flavobacteriales</taxon>
        <taxon>Flavobacteriaceae</taxon>
        <taxon>Sinomicrobium</taxon>
    </lineage>
</organism>
<keyword evidence="3" id="KW-1185">Reference proteome</keyword>
<dbReference type="EMBL" id="FPJE01000037">
    <property type="protein sequence ID" value="SFW76236.1"/>
    <property type="molecule type" value="Genomic_DNA"/>
</dbReference>
<gene>
    <name evidence="2" type="ORF">SAMN02927921_04096</name>
</gene>
<name>A0A1K1RWN4_9FLAO</name>
<sequence length="1323" mass="148201">MFITTKIHNNDQTVRSPISLKETFNPDRIPDVSASLSRLSFRAKMHSVVRVITYVLLFVWQIINPSHCFAQEIPKTIPPSPDAVSLFRYQTYPVDYSTGLPQINIPLYEIKSGSLRVPLELSYHASGRRVDDQDGAISLGWTLNAGGTISRTVKGSADFGAYKFPYPFKTDGLTNKNDCAYLEQIVHYKLNPTEVFPSNWKDSEYDIFSYYFGNNSGKFIFKDINNVKTPILLTTSKPYVITPVYRAEDSPYGILERIDILDDKGVLYQFTPMGHYNGSDGSVIENEYCLTKIISADKADTISFTYTSVNQTRTRISHTITAIDKVNNGDQDIVGENSLFSTNYDFYAVPRLQQINFRHGKVVFNLVSGSDKIDNIQVFDSSNKPIKSIQFNRSRLDASSAGTSSNITNKLDNIVFKDATGSAIENYAFEYYPTAATSGVLNLHHRDWWGYYNVSGRDDMVPRYTNLEWVTSASISFDHSIGSTSANRTPKLTGLLSGVLKKITYPTGGSSEFVYQNNRYKHYSSSQVKDGPGIRIQQIKTNDRNGTTSYRTFVYGEDGNGYGTIDLVPDISNMAKESHYYYFMPNGDINPLNPYGNSSYRERVFYDDFIPQLKELATRPVTYKMVTEYLGTPEDNTGKIVYTYDYQPWTPQSFQNSRNELTIRGQHIVNYNYWNKPSLINRKEYKNIANNRPYQLVKETVNNYGTKITEKIYGLHIDRVNIFPQRAPAPDPDPDFSGKYVEPWAVLRTGSPTNLPYAFGKYQITAGYKYLSSSSETVYNEDGMSNSTLTSYIYNSRGYVSSVTSSASDGGSLGMQTKYPFDYSGNTVLSQMVRPETNMLNYPVEEIQLKNNVVINATKINYFNWGASVPQIYPQIIQTRTGSLPYETKIRFYDYDNFGNLLSVAKENGPTESYVWSYKNQYPVAKVLNANYNTIETLLGGATAVRTFSASIPPSANAVNDFLNPLRAEGLKDIQVTTFSYKPLVGMTSQTDAKGMTMYYEYDNYQRLISVKDHNRNVVKNYKYNYGSGVSSGVYFNSYVSQSYTKTNCTSGYGTSVTYRVPAKKYFSTISQADADAKAKADMQANGQNYANQHGECFYRNAKKQQTFTKDDCPVGVNGSKVTYTVPLGKYTSTMSQADADAMAQAEIDANGQANANANGACGFYNVAVHKIFTKNNCPAGEIPSEEVYKVPAKRYYSRISQETVDAMAQADIDANGQAYANTNGTCRQAVSFSFSNSTSDSFGVSFKDNYGVIKSYTCPPGYSSLVLPEGVYTITVQNISSNINRQIYVGARTAIVGTYVQFSNVNVFNVGFPSEKSMGMLN</sequence>